<dbReference type="InterPro" id="IPR055190">
    <property type="entry name" value="ATP-synt_VA_C"/>
</dbReference>
<dbReference type="InterPro" id="IPR031686">
    <property type="entry name" value="ATP-synth_a_Xtn"/>
</dbReference>
<sequence length="542" mass="60121">MTGRILGISGPTVSSEPCGLTLYERVYVGNAMLTGEVVRLEQNRSIIQVYEDTRGLAVGEPVKGVGLPLTVRLGPGLLSGMFDGLQRPLVRLRQEMGPFITRGSELQGLDYQKKWDFAPTINVGEKITHGKTLGFVKEGALKHYITCGPDIRGQLKKIMGAEFRLDEPIGEYDSGRMIYGWQEWPVRSPRPYLKKIPPAGPLVTGQRSIDFLFPIAKGGTAIFPGGFGTGKTILEQAIAKFADIDVVVYVGCGERGNEMAEMIEEFEDLKDPWTGKQLMERTILVVNTSNMPVAAREASIYTAVTMAEYYRDMGYNVLFLADSLSRWAEALREISSSLQEMPGEEGYPTYLASRLSCFFERAGMVETLGGRVGSVTMILSVSPPGGDFTEPVTQACLRAAGVFLMLDKGLAHRRHFPAINWFQSYSLYSEELGGHFTKNVSPEWQTLQSRCREVLQKEEVLREVFEIVGAEGLQDADRLLMLVAEKIRTEFLSQNAYGDDAFSPPEKTVTLLRGIFEFYDRAGEEIKQGITLEDVLKSGARP</sequence>
<feature type="domain" description="ATPsynthase alpha/beta subunit barrel-sandwich" evidence="11">
    <location>
        <begin position="107"/>
        <end position="187"/>
    </location>
</feature>
<proteinExistence type="inferred from homology"/>
<keyword evidence="4 8" id="KW-0067">ATP-binding</keyword>
<reference evidence="14" key="1">
    <citation type="submission" date="2018-03" db="EMBL/GenBank/DDBJ databases">
        <authorList>
            <person name="Zecchin S."/>
        </authorList>
    </citation>
    <scope>NUCLEOTIDE SEQUENCE [LARGE SCALE GENOMIC DNA]</scope>
</reference>
<dbReference type="Pfam" id="PF00006">
    <property type="entry name" value="ATP-synt_ab"/>
    <property type="match status" value="1"/>
</dbReference>
<dbReference type="InterPro" id="IPR022878">
    <property type="entry name" value="V-ATPase_asu"/>
</dbReference>
<evidence type="ECO:0000313" key="13">
    <source>
        <dbReference type="EMBL" id="SPQ00245.1"/>
    </source>
</evidence>
<keyword evidence="8" id="KW-0375">Hydrogen ion transport</keyword>
<evidence type="ECO:0000256" key="2">
    <source>
        <dbReference type="ARBA" id="ARBA00022448"/>
    </source>
</evidence>
<dbReference type="Proteomes" id="UP000245125">
    <property type="component" value="Unassembled WGS sequence"/>
</dbReference>
<dbReference type="GO" id="GO:0042777">
    <property type="term" value="P:proton motive force-driven plasma membrane ATP synthesis"/>
    <property type="evidence" value="ECO:0007669"/>
    <property type="project" value="UniProtKB-UniRule"/>
</dbReference>
<dbReference type="EMBL" id="OUUY01000064">
    <property type="protein sequence ID" value="SPQ00245.1"/>
    <property type="molecule type" value="Genomic_DNA"/>
</dbReference>
<dbReference type="InterPro" id="IPR000194">
    <property type="entry name" value="ATPase_F1/V1/A1_a/bsu_nucl-bd"/>
</dbReference>
<accession>A0A2U3QFW3</accession>
<feature type="binding site" evidence="8">
    <location>
        <begin position="225"/>
        <end position="232"/>
    </location>
    <ligand>
        <name>ATP</name>
        <dbReference type="ChEBI" id="CHEBI:30616"/>
    </ligand>
</feature>
<keyword evidence="2 8" id="KW-0813">Transport</keyword>
<dbReference type="Pfam" id="PF22919">
    <property type="entry name" value="ATP-synt_VA_C"/>
    <property type="match status" value="1"/>
</dbReference>
<feature type="domain" description="ATP synthase A/B type C-terminal" evidence="12">
    <location>
        <begin position="436"/>
        <end position="533"/>
    </location>
</feature>
<dbReference type="NCBIfam" id="NF003220">
    <property type="entry name" value="PRK04192.1"/>
    <property type="match status" value="1"/>
</dbReference>
<evidence type="ECO:0000313" key="14">
    <source>
        <dbReference type="Proteomes" id="UP000245125"/>
    </source>
</evidence>
<dbReference type="SUPFAM" id="SSF52540">
    <property type="entry name" value="P-loop containing nucleoside triphosphate hydrolases"/>
    <property type="match status" value="1"/>
</dbReference>
<gene>
    <name evidence="8 13" type="primary">atpA</name>
    <name evidence="13" type="ORF">NBG4_20051</name>
</gene>
<evidence type="ECO:0000259" key="11">
    <source>
        <dbReference type="Pfam" id="PF16886"/>
    </source>
</evidence>
<dbReference type="Gene3D" id="2.40.50.100">
    <property type="match status" value="1"/>
</dbReference>
<dbReference type="OrthoDB" id="9803053at2"/>
<dbReference type="CDD" id="cd01134">
    <property type="entry name" value="V_A-ATPase_A"/>
    <property type="match status" value="1"/>
</dbReference>
<evidence type="ECO:0000256" key="1">
    <source>
        <dbReference type="ARBA" id="ARBA00008936"/>
    </source>
</evidence>
<dbReference type="Gene3D" id="2.40.30.20">
    <property type="match status" value="1"/>
</dbReference>
<comment type="function">
    <text evidence="7 8">Produces ATP from ADP in the presence of a proton gradient across the membrane. The V-type alpha chain is a catalytic subunit.</text>
</comment>
<keyword evidence="8" id="KW-0066">ATP synthesis</keyword>
<evidence type="ECO:0000256" key="6">
    <source>
        <dbReference type="ARBA" id="ARBA00023065"/>
    </source>
</evidence>
<dbReference type="PANTHER" id="PTHR43607">
    <property type="entry name" value="V-TYPE PROTON ATPASE CATALYTIC SUBUNIT A"/>
    <property type="match status" value="1"/>
</dbReference>
<name>A0A2U3QFW3_9BACT</name>
<keyword evidence="14" id="KW-1185">Reference proteome</keyword>
<organism evidence="13 14">
    <name type="scientific">Candidatus Sulfobium mesophilum</name>
    <dbReference type="NCBI Taxonomy" id="2016548"/>
    <lineage>
        <taxon>Bacteria</taxon>
        <taxon>Pseudomonadati</taxon>
        <taxon>Nitrospirota</taxon>
        <taxon>Nitrospiria</taxon>
        <taxon>Nitrospirales</taxon>
        <taxon>Nitrospiraceae</taxon>
        <taxon>Candidatus Sulfobium</taxon>
    </lineage>
</organism>
<dbReference type="InterPro" id="IPR004100">
    <property type="entry name" value="ATPase_F1/V1/A1_a/bsu_N"/>
</dbReference>
<dbReference type="Gene3D" id="3.40.50.300">
    <property type="entry name" value="P-loop containing nucleotide triphosphate hydrolases"/>
    <property type="match status" value="1"/>
</dbReference>
<protein>
    <recommendedName>
        <fullName evidence="8">V-type ATP synthase alpha chain</fullName>
        <ecNumber evidence="8">7.1.2.2</ecNumber>
    </recommendedName>
    <alternativeName>
        <fullName evidence="8">V-ATPase subunit A</fullName>
    </alternativeName>
</protein>
<keyword evidence="13" id="KW-0378">Hydrolase</keyword>
<keyword evidence="5 8" id="KW-1278">Translocase</keyword>
<dbReference type="InterPro" id="IPR027417">
    <property type="entry name" value="P-loop_NTPase"/>
</dbReference>
<evidence type="ECO:0000256" key="3">
    <source>
        <dbReference type="ARBA" id="ARBA00022741"/>
    </source>
</evidence>
<dbReference type="Pfam" id="PF02874">
    <property type="entry name" value="ATP-synt_ab_N"/>
    <property type="match status" value="1"/>
</dbReference>
<dbReference type="GO" id="GO:0005524">
    <property type="term" value="F:ATP binding"/>
    <property type="evidence" value="ECO:0007669"/>
    <property type="project" value="UniProtKB-UniRule"/>
</dbReference>
<comment type="catalytic activity">
    <reaction evidence="8">
        <text>ATP + H2O + 4 H(+)(in) = ADP + phosphate + 5 H(+)(out)</text>
        <dbReference type="Rhea" id="RHEA:57720"/>
        <dbReference type="ChEBI" id="CHEBI:15377"/>
        <dbReference type="ChEBI" id="CHEBI:15378"/>
        <dbReference type="ChEBI" id="CHEBI:30616"/>
        <dbReference type="ChEBI" id="CHEBI:43474"/>
        <dbReference type="ChEBI" id="CHEBI:456216"/>
        <dbReference type="EC" id="7.1.2.2"/>
    </reaction>
</comment>
<feature type="domain" description="ATPase F1/V1/A1 complex alpha/beta subunit nucleotide-binding" evidence="9">
    <location>
        <begin position="205"/>
        <end position="426"/>
    </location>
</feature>
<feature type="domain" description="ATPase F1/V1/A1 complex alpha/beta subunit N-terminal" evidence="10">
    <location>
        <begin position="6"/>
        <end position="66"/>
    </location>
</feature>
<dbReference type="CDD" id="cd18111">
    <property type="entry name" value="ATP-synt_V_A-type_alpha_C"/>
    <property type="match status" value="1"/>
</dbReference>
<dbReference type="AlphaFoldDB" id="A0A2U3QFW3"/>
<dbReference type="Gene3D" id="1.10.1140.10">
    <property type="entry name" value="Bovine Mitochondrial F1-atpase, Atp Synthase Beta Chain, Chain D, domain 3"/>
    <property type="match status" value="1"/>
</dbReference>
<evidence type="ECO:0000259" key="12">
    <source>
        <dbReference type="Pfam" id="PF22919"/>
    </source>
</evidence>
<keyword evidence="6 8" id="KW-0406">Ion transport</keyword>
<dbReference type="GO" id="GO:0046933">
    <property type="term" value="F:proton-transporting ATP synthase activity, rotational mechanism"/>
    <property type="evidence" value="ECO:0007669"/>
    <property type="project" value="UniProtKB-UniRule"/>
</dbReference>
<dbReference type="GO" id="GO:0016787">
    <property type="term" value="F:hydrolase activity"/>
    <property type="evidence" value="ECO:0007669"/>
    <property type="project" value="UniProtKB-KW"/>
</dbReference>
<evidence type="ECO:0000256" key="4">
    <source>
        <dbReference type="ARBA" id="ARBA00022840"/>
    </source>
</evidence>
<evidence type="ECO:0000259" key="10">
    <source>
        <dbReference type="Pfam" id="PF02874"/>
    </source>
</evidence>
<evidence type="ECO:0000256" key="7">
    <source>
        <dbReference type="ARBA" id="ARBA00054855"/>
    </source>
</evidence>
<dbReference type="PANTHER" id="PTHR43607:SF1">
    <property type="entry name" value="H(+)-TRANSPORTING TWO-SECTOR ATPASE"/>
    <property type="match status" value="1"/>
</dbReference>
<keyword evidence="3 8" id="KW-0547">Nucleotide-binding</keyword>
<dbReference type="InterPro" id="IPR023366">
    <property type="entry name" value="ATP_synth_asu-like_sf"/>
</dbReference>
<dbReference type="EC" id="7.1.2.2" evidence="8"/>
<dbReference type="SUPFAM" id="SSF47917">
    <property type="entry name" value="C-terminal domain of alpha and beta subunits of F1 ATP synthase"/>
    <property type="match status" value="1"/>
</dbReference>
<dbReference type="InterPro" id="IPR024034">
    <property type="entry name" value="ATPase_F1/V1_b/a_C"/>
</dbReference>
<evidence type="ECO:0000256" key="5">
    <source>
        <dbReference type="ARBA" id="ARBA00022967"/>
    </source>
</evidence>
<comment type="similarity">
    <text evidence="1 8">Belongs to the ATPase alpha/beta chains family.</text>
</comment>
<evidence type="ECO:0000259" key="9">
    <source>
        <dbReference type="Pfam" id="PF00006"/>
    </source>
</evidence>
<dbReference type="GO" id="GO:0046961">
    <property type="term" value="F:proton-transporting ATPase activity, rotational mechanism"/>
    <property type="evidence" value="ECO:0007669"/>
    <property type="project" value="InterPro"/>
</dbReference>
<dbReference type="Pfam" id="PF16886">
    <property type="entry name" value="ATP-synt_ab_Xtn"/>
    <property type="match status" value="1"/>
</dbReference>
<dbReference type="HAMAP" id="MF_00309">
    <property type="entry name" value="ATP_synth_A_arch"/>
    <property type="match status" value="1"/>
</dbReference>
<evidence type="ECO:0000256" key="8">
    <source>
        <dbReference type="HAMAP-Rule" id="MF_00309"/>
    </source>
</evidence>